<name>A0A3B3QLJ9_9TELE</name>
<dbReference type="FunFam" id="2.60.40.60:FF:000168">
    <property type="entry name" value="Cadherin-related family member 2"/>
    <property type="match status" value="1"/>
</dbReference>
<dbReference type="CTD" id="54825"/>
<evidence type="ECO:0000256" key="8">
    <source>
        <dbReference type="ARBA" id="ARBA00022889"/>
    </source>
</evidence>
<protein>
    <recommendedName>
        <fullName evidence="16">Cadherin domain-containing protein</fullName>
    </recommendedName>
</protein>
<dbReference type="FunFam" id="2.60.40.60:FF:000123">
    <property type="entry name" value="Protocadherin beta 4"/>
    <property type="match status" value="1"/>
</dbReference>
<evidence type="ECO:0000256" key="6">
    <source>
        <dbReference type="ARBA" id="ARBA00022737"/>
    </source>
</evidence>
<evidence type="ECO:0000313" key="18">
    <source>
        <dbReference type="Proteomes" id="UP000261540"/>
    </source>
</evidence>
<evidence type="ECO:0000256" key="15">
    <source>
        <dbReference type="SAM" id="SignalP"/>
    </source>
</evidence>
<dbReference type="OrthoDB" id="6491773at2759"/>
<proteinExistence type="predicted"/>
<keyword evidence="10 14" id="KW-0472">Membrane</keyword>
<dbReference type="InterPro" id="IPR050174">
    <property type="entry name" value="Protocadherin/Cadherin-CA"/>
</dbReference>
<keyword evidence="11" id="KW-0325">Glycoprotein</keyword>
<dbReference type="GeneTree" id="ENSGT00940000165849"/>
<feature type="domain" description="Cadherin" evidence="16">
    <location>
        <begin position="689"/>
        <end position="800"/>
    </location>
</feature>
<keyword evidence="2" id="KW-1003">Cell membrane</keyword>
<sequence>MPKPFLLLLASVYLAVYSYGIDIDVKPIFLMEDLPLGAYAFTINATGPPGQPLTYALGGDDAFYFSVARDTGSVSIRSYLDREAKRTLLLLVVVSDGQNEARRQLSIIVRDANDNPPIFDPPLYDINVPENTLPGVLFQVTATDRDEGDAKTIVYRIDNVIPSTGNDLFSINEITGNVSLMGSLNYTSKSTFYQLKINASDKGGPLNGEFVIQSSTVFASINVIDVPDLDPQFINLPYVATVDENTPVGISVIEVLAIDPDMGVNANIVYTIQSTNVPDLFEINEITGLISVKMVFDREELLDIDDIVTLKVMAMETEENVHGNFPSTTTDVKITIGDVNDNKPKFYYCDATQCDLNTQASDFSGDIDEHSFVGASVNGLNILAMDLDQGQNAKFTLHLEGPDKDAFQVSPSAGISKAEVQIQVKNQQDVDYEEKKFMIVEVVATEDSTSDSFSTATVTIQINDINDNFPTFKQDTYEIAVKEHSPIGTIIATITATDPDTEDKDNITYTLLPANILNYFDVYPSNGSIKVVDDEKIDREITSFFYATLKATDTKEKVGTTTLEITLLDINDKVPNITRESYYEFVKEGPNQQLRFKVQAIDQDEPETKNSRIQYRIEESMFSDNFTINIDTGELEKKDQLDREAINASLNGDIVLNVTATDMGEPPRGTWVKVTVNVQDINDNTPHFRDPSYEFFVKESNKGSFVGSVFADDADQTEINNRISFRIIDGSFGNFIIISSAEDTGGFIGNMSVDPDVELDYERGQRLYTLTIEATDLGQRKDTVKVKVNVLDVNDERPTLPKDLTWHVAENTTGLGVVGKIAGGDLDSNHSLVYELISTRCYCNATMGPCDEEWFVVEPTGAVMVNEEFQVDYEKCTQVLLEVQVVDIFTEKGENTSLPAIVTINIDDINDNIPIFITPDGVFVVVSEDTEKDKSVAFVSAFDLDSGDNKVITFDILSVKFVDTNNNEVPMDVFYAETTAKLDYYEGTIRCLGSLDGNLKGKYSITVIARNKGDASATIQIAIYTIDKSYRVGLRFETSVAEVESNLDQIKGALAAATEATVRILEVVAENTEQRASEVTILGTYFIYTNGSAMDSNSVERRLQEDLYHANILRKYGLTYIVSGLTQEKEIDPVFVILLGLVAALVISLAIMITSLVCTRKSFQRKLKAAKAMNTATMLTTENRKTGAVVPGTNKYTMEGANPVLNLNIDTATDLGFDEDSSSDDIVSMNSLDYNQSDNGPMTIIQEEEEEDETSIGEQVYHTSIEPLGAALAQRDKKKDSGMQWGYDNPSLSTTDL</sequence>
<keyword evidence="3 14" id="KW-0812">Transmembrane</keyword>
<evidence type="ECO:0000256" key="11">
    <source>
        <dbReference type="ARBA" id="ARBA00023180"/>
    </source>
</evidence>
<evidence type="ECO:0000259" key="16">
    <source>
        <dbReference type="PROSITE" id="PS50268"/>
    </source>
</evidence>
<dbReference type="KEGG" id="pki:111855518"/>
<dbReference type="PROSITE" id="PS50268">
    <property type="entry name" value="CADHERIN_2"/>
    <property type="match status" value="9"/>
</dbReference>
<evidence type="ECO:0000256" key="5">
    <source>
        <dbReference type="ARBA" id="ARBA00022729"/>
    </source>
</evidence>
<dbReference type="GO" id="GO:0007156">
    <property type="term" value="P:homophilic cell adhesion via plasma membrane adhesion molecules"/>
    <property type="evidence" value="ECO:0007669"/>
    <property type="project" value="InterPro"/>
</dbReference>
<dbReference type="InterPro" id="IPR015919">
    <property type="entry name" value="Cadherin-like_sf"/>
</dbReference>
<evidence type="ECO:0000256" key="1">
    <source>
        <dbReference type="ARBA" id="ARBA00004251"/>
    </source>
</evidence>
<evidence type="ECO:0000256" key="12">
    <source>
        <dbReference type="PROSITE-ProRule" id="PRU00043"/>
    </source>
</evidence>
<dbReference type="GO" id="GO:0009653">
    <property type="term" value="P:anatomical structure morphogenesis"/>
    <property type="evidence" value="ECO:0007669"/>
    <property type="project" value="UniProtKB-ARBA"/>
</dbReference>
<dbReference type="PRINTS" id="PR00205">
    <property type="entry name" value="CADHERIN"/>
</dbReference>
<evidence type="ECO:0000256" key="3">
    <source>
        <dbReference type="ARBA" id="ARBA00022692"/>
    </source>
</evidence>
<feature type="domain" description="Cadherin" evidence="16">
    <location>
        <begin position="918"/>
        <end position="1036"/>
    </location>
</feature>
<organism evidence="17 18">
    <name type="scientific">Paramormyrops kingsleyae</name>
    <dbReference type="NCBI Taxonomy" id="1676925"/>
    <lineage>
        <taxon>Eukaryota</taxon>
        <taxon>Metazoa</taxon>
        <taxon>Chordata</taxon>
        <taxon>Craniata</taxon>
        <taxon>Vertebrata</taxon>
        <taxon>Euteleostomi</taxon>
        <taxon>Actinopterygii</taxon>
        <taxon>Neopterygii</taxon>
        <taxon>Teleostei</taxon>
        <taxon>Osteoglossocephala</taxon>
        <taxon>Osteoglossomorpha</taxon>
        <taxon>Osteoglossiformes</taxon>
        <taxon>Mormyridae</taxon>
        <taxon>Paramormyrops</taxon>
    </lineage>
</organism>
<dbReference type="PANTHER" id="PTHR24028:SF328">
    <property type="entry name" value="CADHERIN-3"/>
    <property type="match status" value="1"/>
</dbReference>
<keyword evidence="4" id="KW-0479">Metal-binding</keyword>
<dbReference type="STRING" id="1676925.ENSPKIP00000006296"/>
<dbReference type="Ensembl" id="ENSPKIT00000030319.1">
    <property type="protein sequence ID" value="ENSPKIP00000006296.1"/>
    <property type="gene ID" value="ENSPKIG00000022600.1"/>
</dbReference>
<keyword evidence="18" id="KW-1185">Reference proteome</keyword>
<dbReference type="InterPro" id="IPR002126">
    <property type="entry name" value="Cadherin-like_dom"/>
</dbReference>
<keyword evidence="8" id="KW-0130">Cell adhesion</keyword>
<keyword evidence="6" id="KW-0677">Repeat</keyword>
<dbReference type="GO" id="GO:0005886">
    <property type="term" value="C:plasma membrane"/>
    <property type="evidence" value="ECO:0007669"/>
    <property type="project" value="UniProtKB-SubCell"/>
</dbReference>
<feature type="domain" description="Cadherin" evidence="16">
    <location>
        <begin position="22"/>
        <end position="119"/>
    </location>
</feature>
<comment type="subcellular location">
    <subcellularLocation>
        <location evidence="1">Cell membrane</location>
        <topology evidence="1">Single-pass type I membrane protein</topology>
    </subcellularLocation>
</comment>
<evidence type="ECO:0000256" key="4">
    <source>
        <dbReference type="ARBA" id="ARBA00022723"/>
    </source>
</evidence>
<dbReference type="PANTHER" id="PTHR24028">
    <property type="entry name" value="CADHERIN-87A"/>
    <property type="match status" value="1"/>
</dbReference>
<keyword evidence="7 12" id="KW-0106">Calcium</keyword>
<dbReference type="Pfam" id="PF00028">
    <property type="entry name" value="Cadherin"/>
    <property type="match status" value="6"/>
</dbReference>
<feature type="region of interest" description="Disordered" evidence="13">
    <location>
        <begin position="1271"/>
        <end position="1297"/>
    </location>
</feature>
<evidence type="ECO:0000256" key="10">
    <source>
        <dbReference type="ARBA" id="ARBA00023136"/>
    </source>
</evidence>
<evidence type="ECO:0000256" key="2">
    <source>
        <dbReference type="ARBA" id="ARBA00022475"/>
    </source>
</evidence>
<dbReference type="InterPro" id="IPR020894">
    <property type="entry name" value="Cadherin_CS"/>
</dbReference>
<reference evidence="17" key="2">
    <citation type="submission" date="2025-09" db="UniProtKB">
        <authorList>
            <consortium name="Ensembl"/>
        </authorList>
    </citation>
    <scope>IDENTIFICATION</scope>
</reference>
<feature type="signal peptide" evidence="15">
    <location>
        <begin position="1"/>
        <end position="20"/>
    </location>
</feature>
<reference evidence="17" key="1">
    <citation type="submission" date="2025-08" db="UniProtKB">
        <authorList>
            <consortium name="Ensembl"/>
        </authorList>
    </citation>
    <scope>IDENTIFICATION</scope>
</reference>
<evidence type="ECO:0000256" key="14">
    <source>
        <dbReference type="SAM" id="Phobius"/>
    </source>
</evidence>
<keyword evidence="9 14" id="KW-1133">Transmembrane helix</keyword>
<evidence type="ECO:0000313" key="17">
    <source>
        <dbReference type="Ensembl" id="ENSPKIP00000006296.1"/>
    </source>
</evidence>
<dbReference type="FunFam" id="2.60.40.60:FF:000098">
    <property type="entry name" value="cadherin-23 isoform X1"/>
    <property type="match status" value="1"/>
</dbReference>
<evidence type="ECO:0000256" key="9">
    <source>
        <dbReference type="ARBA" id="ARBA00022989"/>
    </source>
</evidence>
<accession>A0A3B3QLJ9</accession>
<dbReference type="PROSITE" id="PS00232">
    <property type="entry name" value="CADHERIN_1"/>
    <property type="match status" value="4"/>
</dbReference>
<evidence type="ECO:0000256" key="7">
    <source>
        <dbReference type="ARBA" id="ARBA00022837"/>
    </source>
</evidence>
<keyword evidence="5 15" id="KW-0732">Signal</keyword>
<feature type="domain" description="Cadherin" evidence="16">
    <location>
        <begin position="578"/>
        <end position="688"/>
    </location>
</feature>
<dbReference type="SMART" id="SM00112">
    <property type="entry name" value="CA"/>
    <property type="match status" value="9"/>
</dbReference>
<dbReference type="Proteomes" id="UP000261540">
    <property type="component" value="Unplaced"/>
</dbReference>
<dbReference type="GO" id="GO:0005509">
    <property type="term" value="F:calcium ion binding"/>
    <property type="evidence" value="ECO:0007669"/>
    <property type="project" value="UniProtKB-UniRule"/>
</dbReference>
<feature type="transmembrane region" description="Helical" evidence="14">
    <location>
        <begin position="1134"/>
        <end position="1158"/>
    </location>
</feature>
<feature type="domain" description="Cadherin" evidence="16">
    <location>
        <begin position="359"/>
        <end position="472"/>
    </location>
</feature>
<feature type="domain" description="Cadherin" evidence="16">
    <location>
        <begin position="234"/>
        <end position="346"/>
    </location>
</feature>
<feature type="domain" description="Cadherin" evidence="16">
    <location>
        <begin position="800"/>
        <end position="916"/>
    </location>
</feature>
<dbReference type="SUPFAM" id="SSF49313">
    <property type="entry name" value="Cadherin-like"/>
    <property type="match status" value="9"/>
</dbReference>
<evidence type="ECO:0000256" key="13">
    <source>
        <dbReference type="SAM" id="MobiDB-lite"/>
    </source>
</evidence>
<dbReference type="Gene3D" id="2.60.40.60">
    <property type="entry name" value="Cadherins"/>
    <property type="match status" value="9"/>
</dbReference>
<feature type="chain" id="PRO_5017455517" description="Cadherin domain-containing protein" evidence="15">
    <location>
        <begin position="21"/>
        <end position="1297"/>
    </location>
</feature>
<feature type="domain" description="Cadherin" evidence="16">
    <location>
        <begin position="120"/>
        <end position="233"/>
    </location>
</feature>
<feature type="domain" description="Cadherin" evidence="16">
    <location>
        <begin position="473"/>
        <end position="577"/>
    </location>
</feature>
<dbReference type="CDD" id="cd11304">
    <property type="entry name" value="Cadherin_repeat"/>
    <property type="match status" value="8"/>
</dbReference>